<dbReference type="EMBL" id="OBQK01000016">
    <property type="protein sequence ID" value="SOC57788.1"/>
    <property type="molecule type" value="Genomic_DNA"/>
</dbReference>
<feature type="compositionally biased region" description="Basic and acidic residues" evidence="5">
    <location>
        <begin position="181"/>
        <end position="190"/>
    </location>
</feature>
<feature type="transmembrane region" description="Helical" evidence="6">
    <location>
        <begin position="152"/>
        <end position="176"/>
    </location>
</feature>
<feature type="transmembrane region" description="Helical" evidence="6">
    <location>
        <begin position="69"/>
        <end position="90"/>
    </location>
</feature>
<sequence>MHTALSLAPLTLAAVLVLSGVAKLGDPGSTASMIRLLRLPGFLGHRLVPRTLPVVELATAALLLTPWRLTYAVGAALSLGLFTAFLVVVARAMTFDPRPTCGCFGRVGDHRITGRTVGRNVLLLALALVAAAVAVGGDAAGALVARYDLGDWLWLGLSVALAVVAVLVLGGPGGAAPQGRGLRDRSRDRTTTSAVADDAPEAEADYVRSPIPRGVLLSRDLEVRTLHSLARERAQLLVLANCWCGSTMEAVERLASWRERLPQLDVQLVHTLRPWDEPRLQDLDGVWWDPGAVVYDALGAGVSPAAVLLGADGLLAGGPVNGVAALEEFVADVEAELADAAHPADAPA</sequence>
<keyword evidence="2 6" id="KW-0812">Transmembrane</keyword>
<evidence type="ECO:0000256" key="6">
    <source>
        <dbReference type="SAM" id="Phobius"/>
    </source>
</evidence>
<name>A0A285VW27_9MICO</name>
<protein>
    <submittedName>
        <fullName evidence="8">Methylamine utilisation protein MauE</fullName>
    </submittedName>
</protein>
<reference evidence="9" key="1">
    <citation type="submission" date="2017-08" db="EMBL/GenBank/DDBJ databases">
        <authorList>
            <person name="Varghese N."/>
            <person name="Submissions S."/>
        </authorList>
    </citation>
    <scope>NUCLEOTIDE SEQUENCE [LARGE SCALE GENOMIC DNA]</scope>
    <source>
        <strain evidence="9">USBA17B2</strain>
    </source>
</reference>
<proteinExistence type="predicted"/>
<feature type="region of interest" description="Disordered" evidence="5">
    <location>
        <begin position="175"/>
        <end position="199"/>
    </location>
</feature>
<feature type="transmembrane region" description="Helical" evidence="6">
    <location>
        <begin position="121"/>
        <end position="146"/>
    </location>
</feature>
<evidence type="ECO:0000256" key="5">
    <source>
        <dbReference type="SAM" id="MobiDB-lite"/>
    </source>
</evidence>
<evidence type="ECO:0000259" key="7">
    <source>
        <dbReference type="Pfam" id="PF07291"/>
    </source>
</evidence>
<dbReference type="GO" id="GO:0030416">
    <property type="term" value="P:methylamine metabolic process"/>
    <property type="evidence" value="ECO:0007669"/>
    <property type="project" value="InterPro"/>
</dbReference>
<evidence type="ECO:0000313" key="9">
    <source>
        <dbReference type="Proteomes" id="UP000219688"/>
    </source>
</evidence>
<evidence type="ECO:0000256" key="4">
    <source>
        <dbReference type="ARBA" id="ARBA00023136"/>
    </source>
</evidence>
<keyword evidence="9" id="KW-1185">Reference proteome</keyword>
<comment type="subcellular location">
    <subcellularLocation>
        <location evidence="1">Membrane</location>
        <topology evidence="1">Multi-pass membrane protein</topology>
    </subcellularLocation>
</comment>
<dbReference type="Pfam" id="PF07291">
    <property type="entry name" value="MauE"/>
    <property type="match status" value="1"/>
</dbReference>
<gene>
    <name evidence="8" type="ORF">SAMN05421879_11625</name>
</gene>
<dbReference type="GO" id="GO:0016020">
    <property type="term" value="C:membrane"/>
    <property type="evidence" value="ECO:0007669"/>
    <property type="project" value="UniProtKB-SubCell"/>
</dbReference>
<keyword evidence="4 6" id="KW-0472">Membrane</keyword>
<evidence type="ECO:0000256" key="1">
    <source>
        <dbReference type="ARBA" id="ARBA00004141"/>
    </source>
</evidence>
<organism evidence="8 9">
    <name type="scientific">Ornithinimicrobium cerasi</name>
    <dbReference type="NCBI Taxonomy" id="2248773"/>
    <lineage>
        <taxon>Bacteria</taxon>
        <taxon>Bacillati</taxon>
        <taxon>Actinomycetota</taxon>
        <taxon>Actinomycetes</taxon>
        <taxon>Micrococcales</taxon>
        <taxon>Ornithinimicrobiaceae</taxon>
        <taxon>Ornithinimicrobium</taxon>
    </lineage>
</organism>
<dbReference type="AlphaFoldDB" id="A0A285VW27"/>
<dbReference type="Proteomes" id="UP000219688">
    <property type="component" value="Unassembled WGS sequence"/>
</dbReference>
<dbReference type="InterPro" id="IPR009908">
    <property type="entry name" value="Methylamine_util_MauE"/>
</dbReference>
<evidence type="ECO:0000256" key="2">
    <source>
        <dbReference type="ARBA" id="ARBA00022692"/>
    </source>
</evidence>
<dbReference type="UniPathway" id="UPA00895"/>
<feature type="domain" description="Methylamine utilisation protein MauE" evidence="7">
    <location>
        <begin position="2"/>
        <end position="131"/>
    </location>
</feature>
<evidence type="ECO:0000313" key="8">
    <source>
        <dbReference type="EMBL" id="SOC57788.1"/>
    </source>
</evidence>
<accession>A0A285VW27</accession>
<keyword evidence="3 6" id="KW-1133">Transmembrane helix</keyword>
<dbReference type="RefSeq" id="WP_097189175.1">
    <property type="nucleotide sequence ID" value="NZ_OBQK01000016.1"/>
</dbReference>
<evidence type="ECO:0000256" key="3">
    <source>
        <dbReference type="ARBA" id="ARBA00022989"/>
    </source>
</evidence>